<dbReference type="InterPro" id="IPR000305">
    <property type="entry name" value="GIY-YIG_endonuc"/>
</dbReference>
<dbReference type="Pfam" id="PF01541">
    <property type="entry name" value="GIY-YIG"/>
    <property type="match status" value="1"/>
</dbReference>
<dbReference type="InterPro" id="IPR035901">
    <property type="entry name" value="GIY-YIG_endonuc_sf"/>
</dbReference>
<name>A0A6C0L7W1_9ZZZZ</name>
<dbReference type="Gene3D" id="3.40.1440.10">
    <property type="entry name" value="GIY-YIG endonuclease"/>
    <property type="match status" value="1"/>
</dbReference>
<protein>
    <recommendedName>
        <fullName evidence="1">GIY-YIG domain-containing protein</fullName>
    </recommendedName>
</protein>
<organism evidence="2">
    <name type="scientific">viral metagenome</name>
    <dbReference type="NCBI Taxonomy" id="1070528"/>
    <lineage>
        <taxon>unclassified sequences</taxon>
        <taxon>metagenomes</taxon>
        <taxon>organismal metagenomes</taxon>
    </lineage>
</organism>
<dbReference type="PROSITE" id="PS50164">
    <property type="entry name" value="GIY_YIG"/>
    <property type="match status" value="1"/>
</dbReference>
<dbReference type="AlphaFoldDB" id="A0A6C0L7W1"/>
<accession>A0A6C0L7W1</accession>
<evidence type="ECO:0000313" key="2">
    <source>
        <dbReference type="EMBL" id="QHU26487.1"/>
    </source>
</evidence>
<dbReference type="PANTHER" id="PTHR20208">
    <property type="entry name" value="STRUCTURE-SPECIFIC ENDONUCLEASE SUBUNIT SLX1"/>
    <property type="match status" value="1"/>
</dbReference>
<dbReference type="EMBL" id="MN740441">
    <property type="protein sequence ID" value="QHU26487.1"/>
    <property type="molecule type" value="Genomic_DNA"/>
</dbReference>
<dbReference type="PANTHER" id="PTHR20208:SF13">
    <property type="entry name" value="STRUCTURE-SPECIFIC ENDONUCLEASE SUBUNIT SLX1"/>
    <property type="match status" value="1"/>
</dbReference>
<reference evidence="2" key="1">
    <citation type="journal article" date="2020" name="Nature">
        <title>Giant virus diversity and host interactions through global metagenomics.</title>
        <authorList>
            <person name="Schulz F."/>
            <person name="Roux S."/>
            <person name="Paez-Espino D."/>
            <person name="Jungbluth S."/>
            <person name="Walsh D.A."/>
            <person name="Denef V.J."/>
            <person name="McMahon K.D."/>
            <person name="Konstantinidis K.T."/>
            <person name="Eloe-Fadrosh E.A."/>
            <person name="Kyrpides N.C."/>
            <person name="Woyke T."/>
        </authorList>
    </citation>
    <scope>NUCLEOTIDE SEQUENCE</scope>
    <source>
        <strain evidence="2">GVMAG-M-3300027759-16</strain>
    </source>
</reference>
<sequence>MECFVYCLATIDEPVKTYVGATTNVDKRLAQHNGLLSGGARATSARPAAWYRICYVKGFTIWTTALSFEWHWKHYSRRLDVRNPLERRKRALDLTMEWAEKKGLTGLEIVYSE</sequence>
<dbReference type="InterPro" id="IPR050381">
    <property type="entry name" value="SLX1_endonuclease"/>
</dbReference>
<feature type="domain" description="GIY-YIG" evidence="1">
    <location>
        <begin position="1"/>
        <end position="82"/>
    </location>
</feature>
<evidence type="ECO:0000259" key="1">
    <source>
        <dbReference type="PROSITE" id="PS50164"/>
    </source>
</evidence>
<proteinExistence type="predicted"/>
<dbReference type="SUPFAM" id="SSF82771">
    <property type="entry name" value="GIY-YIG endonuclease"/>
    <property type="match status" value="1"/>
</dbReference>